<dbReference type="EMBL" id="FQYP01000005">
    <property type="protein sequence ID" value="SHJ12049.1"/>
    <property type="molecule type" value="Genomic_DNA"/>
</dbReference>
<dbReference type="Proteomes" id="UP000184432">
    <property type="component" value="Unassembled WGS sequence"/>
</dbReference>
<evidence type="ECO:0000313" key="1">
    <source>
        <dbReference type="EMBL" id="SHJ12049.1"/>
    </source>
</evidence>
<keyword evidence="2" id="KW-1185">Reference proteome</keyword>
<dbReference type="RefSeq" id="WP_073316593.1">
    <property type="nucleotide sequence ID" value="NZ_FQYP01000005.1"/>
</dbReference>
<evidence type="ECO:0000313" key="2">
    <source>
        <dbReference type="Proteomes" id="UP000184432"/>
    </source>
</evidence>
<accession>A0A1M6GQ55</accession>
<dbReference type="OrthoDB" id="1467749at2"/>
<name>A0A1M6GQ55_9FLAO</name>
<dbReference type="STRING" id="570521.SAMN04488508_105391"/>
<organism evidence="1 2">
    <name type="scientific">Aquimarina spongiae</name>
    <dbReference type="NCBI Taxonomy" id="570521"/>
    <lineage>
        <taxon>Bacteria</taxon>
        <taxon>Pseudomonadati</taxon>
        <taxon>Bacteroidota</taxon>
        <taxon>Flavobacteriia</taxon>
        <taxon>Flavobacteriales</taxon>
        <taxon>Flavobacteriaceae</taxon>
        <taxon>Aquimarina</taxon>
    </lineage>
</organism>
<dbReference type="AlphaFoldDB" id="A0A1M6GQ55"/>
<gene>
    <name evidence="1" type="ORF">SAMN04488508_105391</name>
</gene>
<proteinExistence type="predicted"/>
<reference evidence="2" key="1">
    <citation type="submission" date="2016-11" db="EMBL/GenBank/DDBJ databases">
        <authorList>
            <person name="Varghese N."/>
            <person name="Submissions S."/>
        </authorList>
    </citation>
    <scope>NUCLEOTIDE SEQUENCE [LARGE SCALE GENOMIC DNA]</scope>
    <source>
        <strain evidence="2">DSM 22623</strain>
    </source>
</reference>
<sequence length="63" mass="7483">MSFIQIKRKTKTENRYSQKMGRLITQVTYIQKYCLGLPVQTIHKYRKTYYGKVKSCSDCILEA</sequence>
<protein>
    <submittedName>
        <fullName evidence="1">Uncharacterized protein</fullName>
    </submittedName>
</protein>